<dbReference type="InterPro" id="IPR038157">
    <property type="entry name" value="FeoA_core_dom"/>
</dbReference>
<dbReference type="Proteomes" id="UP000294843">
    <property type="component" value="Unassembled WGS sequence"/>
</dbReference>
<evidence type="ECO:0000313" key="14">
    <source>
        <dbReference type="Proteomes" id="UP000294843"/>
    </source>
</evidence>
<dbReference type="InterPro" id="IPR007167">
    <property type="entry name" value="Fe-transptr_FeoA-like"/>
</dbReference>
<keyword evidence="10" id="KW-0464">Manganese</keyword>
<reference evidence="13 14" key="1">
    <citation type="submission" date="2019-01" db="EMBL/GenBank/DDBJ databases">
        <title>Draft genome sequences of the type strains of six Macrococcus species.</title>
        <authorList>
            <person name="Mazhar S."/>
            <person name="Altermann E."/>
            <person name="Hill C."/>
            <person name="Mcauliffe O."/>
        </authorList>
    </citation>
    <scope>NUCLEOTIDE SEQUENCE [LARGE SCALE GENOMIC DNA]</scope>
    <source>
        <strain evidence="13 14">ATCC 51825</strain>
    </source>
</reference>
<proteinExistence type="inferred from homology"/>
<keyword evidence="5" id="KW-0678">Repressor</keyword>
<dbReference type="GO" id="GO:0046914">
    <property type="term" value="F:transition metal ion binding"/>
    <property type="evidence" value="ECO:0007669"/>
    <property type="project" value="InterPro"/>
</dbReference>
<evidence type="ECO:0000256" key="8">
    <source>
        <dbReference type="ARBA" id="ARBA00023159"/>
    </source>
</evidence>
<keyword evidence="6" id="KW-0805">Transcription regulation</keyword>
<evidence type="ECO:0000313" key="13">
    <source>
        <dbReference type="EMBL" id="TDM14324.1"/>
    </source>
</evidence>
<keyword evidence="4" id="KW-0963">Cytoplasm</keyword>
<keyword evidence="7" id="KW-0238">DNA-binding</keyword>
<comment type="similarity">
    <text evidence="2">Belongs to the DtxR/MntR family.</text>
</comment>
<dbReference type="Pfam" id="PF04023">
    <property type="entry name" value="FeoA"/>
    <property type="match status" value="1"/>
</dbReference>
<dbReference type="PROSITE" id="PS50944">
    <property type="entry name" value="HTH_DTXR"/>
    <property type="match status" value="1"/>
</dbReference>
<dbReference type="InterPro" id="IPR001367">
    <property type="entry name" value="Fe_dep_repressor"/>
</dbReference>
<dbReference type="InterPro" id="IPR022687">
    <property type="entry name" value="HTH_DTXR"/>
</dbReference>
<accession>A0A4R6BZZ7</accession>
<dbReference type="SMART" id="SM00529">
    <property type="entry name" value="HTH_DTXR"/>
    <property type="match status" value="1"/>
</dbReference>
<evidence type="ECO:0000256" key="11">
    <source>
        <dbReference type="ARBA" id="ARBA00032593"/>
    </source>
</evidence>
<dbReference type="Gene3D" id="2.30.30.90">
    <property type="match status" value="1"/>
</dbReference>
<dbReference type="GO" id="GO:0003677">
    <property type="term" value="F:DNA binding"/>
    <property type="evidence" value="ECO:0007669"/>
    <property type="project" value="UniProtKB-KW"/>
</dbReference>
<dbReference type="OrthoDB" id="9791355at2"/>
<comment type="subcellular location">
    <subcellularLocation>
        <location evidence="1">Cytoplasm</location>
    </subcellularLocation>
</comment>
<dbReference type="InterPro" id="IPR050536">
    <property type="entry name" value="DtxR_MntR_Metal-Reg"/>
</dbReference>
<evidence type="ECO:0000259" key="12">
    <source>
        <dbReference type="PROSITE" id="PS50944"/>
    </source>
</evidence>
<evidence type="ECO:0000256" key="4">
    <source>
        <dbReference type="ARBA" id="ARBA00022490"/>
    </source>
</evidence>
<comment type="caution">
    <text evidence="13">The sequence shown here is derived from an EMBL/GenBank/DDBJ whole genome shotgun (WGS) entry which is preliminary data.</text>
</comment>
<dbReference type="PANTHER" id="PTHR33238:SF11">
    <property type="entry name" value="TRANSCRIPTIONAL REGULATOR MNTR"/>
    <property type="match status" value="1"/>
</dbReference>
<dbReference type="GO" id="GO:0005737">
    <property type="term" value="C:cytoplasm"/>
    <property type="evidence" value="ECO:0007669"/>
    <property type="project" value="UniProtKB-SubCell"/>
</dbReference>
<comment type="subunit">
    <text evidence="3">Homodimer.</text>
</comment>
<dbReference type="EMBL" id="SCWF01000004">
    <property type="protein sequence ID" value="TDM14324.1"/>
    <property type="molecule type" value="Genomic_DNA"/>
</dbReference>
<dbReference type="GO" id="GO:0003700">
    <property type="term" value="F:DNA-binding transcription factor activity"/>
    <property type="evidence" value="ECO:0007669"/>
    <property type="project" value="InterPro"/>
</dbReference>
<evidence type="ECO:0000256" key="3">
    <source>
        <dbReference type="ARBA" id="ARBA00011738"/>
    </source>
</evidence>
<evidence type="ECO:0000256" key="1">
    <source>
        <dbReference type="ARBA" id="ARBA00004496"/>
    </source>
</evidence>
<gene>
    <name evidence="13" type="ORF">ERX55_05115</name>
</gene>
<dbReference type="Pfam" id="PF01325">
    <property type="entry name" value="Fe_dep_repress"/>
    <property type="match status" value="1"/>
</dbReference>
<feature type="domain" description="HTH dtxR-type" evidence="12">
    <location>
        <begin position="6"/>
        <end position="67"/>
    </location>
</feature>
<dbReference type="AlphaFoldDB" id="A0A4R6BZZ7"/>
<dbReference type="SUPFAM" id="SSF46785">
    <property type="entry name" value="Winged helix' DNA-binding domain"/>
    <property type="match status" value="1"/>
</dbReference>
<organism evidence="13 14">
    <name type="scientific">Macrococcus bovicus</name>
    <dbReference type="NCBI Taxonomy" id="69968"/>
    <lineage>
        <taxon>Bacteria</taxon>
        <taxon>Bacillati</taxon>
        <taxon>Bacillota</taxon>
        <taxon>Bacilli</taxon>
        <taxon>Bacillales</taxon>
        <taxon>Staphylococcaceae</taxon>
        <taxon>Macrococcus</taxon>
    </lineage>
</organism>
<keyword evidence="14" id="KW-1185">Reference proteome</keyword>
<keyword evidence="9" id="KW-0804">Transcription</keyword>
<evidence type="ECO:0000256" key="2">
    <source>
        <dbReference type="ARBA" id="ARBA00007871"/>
    </source>
</evidence>
<dbReference type="InterPro" id="IPR036421">
    <property type="entry name" value="Fe_dep_repressor_sf"/>
</dbReference>
<keyword evidence="8" id="KW-0010">Activator</keyword>
<dbReference type="RefSeq" id="WP_133451511.1">
    <property type="nucleotide sequence ID" value="NZ_SCWF01000004.1"/>
</dbReference>
<dbReference type="Gene3D" id="1.10.10.10">
    <property type="entry name" value="Winged helix-like DNA-binding domain superfamily/Winged helix DNA-binding domain"/>
    <property type="match status" value="1"/>
</dbReference>
<evidence type="ECO:0000256" key="6">
    <source>
        <dbReference type="ARBA" id="ARBA00023015"/>
    </source>
</evidence>
<dbReference type="PANTHER" id="PTHR33238">
    <property type="entry name" value="IRON (METAL) DEPENDENT REPRESSOR, DTXR FAMILY"/>
    <property type="match status" value="1"/>
</dbReference>
<dbReference type="Pfam" id="PF02742">
    <property type="entry name" value="Fe_dep_repr_C"/>
    <property type="match status" value="1"/>
</dbReference>
<evidence type="ECO:0000256" key="10">
    <source>
        <dbReference type="ARBA" id="ARBA00023211"/>
    </source>
</evidence>
<evidence type="ECO:0000256" key="9">
    <source>
        <dbReference type="ARBA" id="ARBA00023163"/>
    </source>
</evidence>
<dbReference type="InterPro" id="IPR022689">
    <property type="entry name" value="Iron_dep_repressor"/>
</dbReference>
<dbReference type="GO" id="GO:0046983">
    <property type="term" value="F:protein dimerization activity"/>
    <property type="evidence" value="ECO:0007669"/>
    <property type="project" value="InterPro"/>
</dbReference>
<dbReference type="SUPFAM" id="SSF47979">
    <property type="entry name" value="Iron-dependent repressor protein, dimerization domain"/>
    <property type="match status" value="1"/>
</dbReference>
<name>A0A4R6BZZ7_9STAP</name>
<sequence>MAVNKISEEKEDYLKVLLTQGGDSRYVSNKLLANQLKVKPPSVTEMMTKLQKDGLVDYQSYKGYMLTEQGLQHTLEIIKRHRLIESFLIEFLNYSWDQVHSEAEVLEHKVSSLFIDRIDQLMGYPAHCPHGGIIPRGDDYQETYQKNLLSFSEGDLLIIRRADDHPELLSFLDSKHIKINSKIQLIEHDESTSHLLIRHEDNDIKVDKNWASGIYGEVIT</sequence>
<evidence type="ECO:0000256" key="7">
    <source>
        <dbReference type="ARBA" id="ARBA00023125"/>
    </source>
</evidence>
<protein>
    <recommendedName>
        <fullName evidence="11">Manganese transport regulator</fullName>
    </recommendedName>
</protein>
<dbReference type="InterPro" id="IPR036390">
    <property type="entry name" value="WH_DNA-bd_sf"/>
</dbReference>
<evidence type="ECO:0000256" key="5">
    <source>
        <dbReference type="ARBA" id="ARBA00022491"/>
    </source>
</evidence>
<dbReference type="InterPro" id="IPR036388">
    <property type="entry name" value="WH-like_DNA-bd_sf"/>
</dbReference>
<dbReference type="FunFam" id="1.10.60.10:FF:000004">
    <property type="entry name" value="DtxR family transcriptional regulator"/>
    <property type="match status" value="1"/>
</dbReference>